<dbReference type="EMBL" id="MN740811">
    <property type="protein sequence ID" value="QHU12949.1"/>
    <property type="molecule type" value="Genomic_DNA"/>
</dbReference>
<reference evidence="3" key="1">
    <citation type="journal article" date="2020" name="Nature">
        <title>Giant virus diversity and host interactions through global metagenomics.</title>
        <authorList>
            <person name="Schulz F."/>
            <person name="Roux S."/>
            <person name="Paez-Espino D."/>
            <person name="Jungbluth S."/>
            <person name="Walsh D.A."/>
            <person name="Denef V.J."/>
            <person name="McMahon K.D."/>
            <person name="Konstantinidis K.T."/>
            <person name="Eloe-Fadrosh E.A."/>
            <person name="Kyrpides N.C."/>
            <person name="Woyke T."/>
        </authorList>
    </citation>
    <scope>NUCLEOTIDE SEQUENCE</scope>
    <source>
        <strain evidence="3">GVMAG-S-1101172-89</strain>
    </source>
</reference>
<evidence type="ECO:0000259" key="2">
    <source>
        <dbReference type="Pfam" id="PF21530"/>
    </source>
</evidence>
<dbReference type="CDD" id="cd18809">
    <property type="entry name" value="SF1_C_RecD"/>
    <property type="match status" value="1"/>
</dbReference>
<protein>
    <recommendedName>
        <fullName evidence="4">AAA+ ATPase domain-containing protein</fullName>
    </recommendedName>
</protein>
<evidence type="ECO:0000313" key="3">
    <source>
        <dbReference type="EMBL" id="QHU12949.1"/>
    </source>
</evidence>
<dbReference type="PANTHER" id="PTHR47642:SF7">
    <property type="entry name" value="ATP-DEPENDENT DNA HELICASE PIF1"/>
    <property type="match status" value="1"/>
</dbReference>
<proteinExistence type="predicted"/>
<dbReference type="GO" id="GO:0006281">
    <property type="term" value="P:DNA repair"/>
    <property type="evidence" value="ECO:0007669"/>
    <property type="project" value="InterPro"/>
</dbReference>
<dbReference type="Gene3D" id="3.40.50.300">
    <property type="entry name" value="P-loop containing nucleotide triphosphate hydrolases"/>
    <property type="match status" value="2"/>
</dbReference>
<dbReference type="GO" id="GO:0000723">
    <property type="term" value="P:telomere maintenance"/>
    <property type="evidence" value="ECO:0007669"/>
    <property type="project" value="InterPro"/>
</dbReference>
<feature type="domain" description="DNA helicase Pif1-like 2B" evidence="2">
    <location>
        <begin position="281"/>
        <end position="324"/>
    </location>
</feature>
<organism evidence="3">
    <name type="scientific">viral metagenome</name>
    <dbReference type="NCBI Taxonomy" id="1070528"/>
    <lineage>
        <taxon>unclassified sequences</taxon>
        <taxon>metagenomes</taxon>
        <taxon>organismal metagenomes</taxon>
    </lineage>
</organism>
<dbReference type="InterPro" id="IPR027417">
    <property type="entry name" value="P-loop_NTPase"/>
</dbReference>
<evidence type="ECO:0008006" key="4">
    <source>
        <dbReference type="Google" id="ProtNLM"/>
    </source>
</evidence>
<dbReference type="InterPro" id="IPR051055">
    <property type="entry name" value="PIF1_helicase"/>
</dbReference>
<dbReference type="AlphaFoldDB" id="A0A6C0K5G7"/>
<name>A0A6C0K5G7_9ZZZZ</name>
<dbReference type="SUPFAM" id="SSF52540">
    <property type="entry name" value="P-loop containing nucleoside triphosphate hydrolases"/>
    <property type="match status" value="2"/>
</dbReference>
<accession>A0A6C0K5G7</accession>
<dbReference type="InterPro" id="IPR010285">
    <property type="entry name" value="DNA_helicase_pif1-like_DEAD"/>
</dbReference>
<feature type="domain" description="DNA helicase Pif1-like DEAD-box helicase" evidence="1">
    <location>
        <begin position="5"/>
        <end position="188"/>
    </location>
</feature>
<evidence type="ECO:0000259" key="1">
    <source>
        <dbReference type="Pfam" id="PF05970"/>
    </source>
</evidence>
<sequence length="430" mass="47912">MESCTEEQKACIEAVLKGESVFITGPGGTGKSYIIDILYKEFKKVGKTIAITAMTGCAGLLIGAHAKTLHSWAGIGLGREPLSHIVSAIHKNGRKKNNWKKADCVVIDEVSMMTPAILELLNEVGKSVRKCYNKPFGGLQVVFVGDFYQLPPVCRGGEKMTFAFESPVWKAVVEKTYALTVIQRQRDPIFQRVLDEARKGELSDESYQILLERKAAKWKGNAIRPTMLFTRNDDINTINQSYLDRLPGEVKVFEATTEAPPRTSPDDVGYQVQRLDKDAPYEPTLRLKVGAQVMLLAQQYEERDKQMTPIYGLVNGSRGVVVDFTPCNNPVVKFLNGKTHIIKEHTWVSDDTDNAVKRKQIPLRLAYALTIHKAQGASLDSALIDVGSATFEYGQAYVALSRVRSLDALYIHDLERGAFRVHPAVAKFYE</sequence>
<dbReference type="PANTHER" id="PTHR47642">
    <property type="entry name" value="ATP-DEPENDENT DNA HELICASE"/>
    <property type="match status" value="1"/>
</dbReference>
<dbReference type="Pfam" id="PF05970">
    <property type="entry name" value="PIF1"/>
    <property type="match status" value="1"/>
</dbReference>
<dbReference type="CDD" id="cd18037">
    <property type="entry name" value="DEXSc_Pif1_like"/>
    <property type="match status" value="1"/>
</dbReference>
<dbReference type="Pfam" id="PF21530">
    <property type="entry name" value="Pif1_2B_dom"/>
    <property type="match status" value="1"/>
</dbReference>
<dbReference type="InterPro" id="IPR049163">
    <property type="entry name" value="Pif1-like_2B_dom"/>
</dbReference>
<dbReference type="GO" id="GO:0003678">
    <property type="term" value="F:DNA helicase activity"/>
    <property type="evidence" value="ECO:0007669"/>
    <property type="project" value="InterPro"/>
</dbReference>